<name>A0ABM1MFZ1_NICVS</name>
<organism evidence="1 2">
    <name type="scientific">Nicrophorus vespilloides</name>
    <name type="common">Boreal carrion beetle</name>
    <dbReference type="NCBI Taxonomy" id="110193"/>
    <lineage>
        <taxon>Eukaryota</taxon>
        <taxon>Metazoa</taxon>
        <taxon>Ecdysozoa</taxon>
        <taxon>Arthropoda</taxon>
        <taxon>Hexapoda</taxon>
        <taxon>Insecta</taxon>
        <taxon>Pterygota</taxon>
        <taxon>Neoptera</taxon>
        <taxon>Endopterygota</taxon>
        <taxon>Coleoptera</taxon>
        <taxon>Polyphaga</taxon>
        <taxon>Staphyliniformia</taxon>
        <taxon>Silphidae</taxon>
        <taxon>Nicrophorinae</taxon>
        <taxon>Nicrophorus</taxon>
    </lineage>
</organism>
<evidence type="ECO:0000313" key="1">
    <source>
        <dbReference type="Proteomes" id="UP000695000"/>
    </source>
</evidence>
<dbReference type="GeneID" id="108560447"/>
<evidence type="ECO:0000313" key="2">
    <source>
        <dbReference type="RefSeq" id="XP_017773491.1"/>
    </source>
</evidence>
<dbReference type="Proteomes" id="UP000695000">
    <property type="component" value="Unplaced"/>
</dbReference>
<accession>A0ABM1MFZ1</accession>
<protein>
    <submittedName>
        <fullName evidence="2">Uncharacterized protein LOC108560447</fullName>
    </submittedName>
</protein>
<sequence length="123" mass="14688">MLLISSWLRQCHHHHHPDAAEATAARPGSDPSIRFDEFYAMLPDVLDRRSADFNGMWEIKPHKHHRNLYSLSLLPDPIFEAHIYRYRDRWIDVFSPPRRNPSPFGTCDVNRTLKPYLHYINYY</sequence>
<reference evidence="2" key="1">
    <citation type="submission" date="2025-08" db="UniProtKB">
        <authorList>
            <consortium name="RefSeq"/>
        </authorList>
    </citation>
    <scope>IDENTIFICATION</scope>
    <source>
        <tissue evidence="2">Whole Larva</tissue>
    </source>
</reference>
<keyword evidence="1" id="KW-1185">Reference proteome</keyword>
<dbReference type="RefSeq" id="XP_017773491.1">
    <property type="nucleotide sequence ID" value="XM_017918002.1"/>
</dbReference>
<gene>
    <name evidence="2" type="primary">LOC108560447</name>
</gene>
<proteinExistence type="predicted"/>